<dbReference type="AlphaFoldDB" id="A0A0N5C0U7"/>
<dbReference type="GO" id="GO:0003964">
    <property type="term" value="F:RNA-directed DNA polymerase activity"/>
    <property type="evidence" value="ECO:0007669"/>
    <property type="project" value="UniProtKB-KW"/>
</dbReference>
<reference evidence="8" key="1">
    <citation type="submission" date="2017-02" db="UniProtKB">
        <authorList>
            <consortium name="WormBaseParasite"/>
        </authorList>
    </citation>
    <scope>IDENTIFICATION</scope>
</reference>
<dbReference type="SUPFAM" id="SSF56672">
    <property type="entry name" value="DNA/RNA polymerases"/>
    <property type="match status" value="1"/>
</dbReference>
<dbReference type="GO" id="GO:0042575">
    <property type="term" value="C:DNA polymerase complex"/>
    <property type="evidence" value="ECO:0007669"/>
    <property type="project" value="UniProtKB-ARBA"/>
</dbReference>
<dbReference type="CDD" id="cd09274">
    <property type="entry name" value="RNase_HI_RT_Ty3"/>
    <property type="match status" value="1"/>
</dbReference>
<dbReference type="WBParaSite" id="SPAL_0001162500.1">
    <property type="protein sequence ID" value="SPAL_0001162500.1"/>
    <property type="gene ID" value="SPAL_0001162500"/>
</dbReference>
<dbReference type="InterPro" id="IPR036397">
    <property type="entry name" value="RNaseH_sf"/>
</dbReference>
<evidence type="ECO:0000259" key="6">
    <source>
        <dbReference type="PROSITE" id="PS50994"/>
    </source>
</evidence>
<keyword evidence="4" id="KW-0695">RNA-directed DNA polymerase</keyword>
<dbReference type="Gene3D" id="3.10.20.370">
    <property type="match status" value="1"/>
</dbReference>
<dbReference type="FunFam" id="3.10.20.370:FF:000001">
    <property type="entry name" value="Retrovirus-related Pol polyprotein from transposon 17.6-like protein"/>
    <property type="match status" value="1"/>
</dbReference>
<dbReference type="SUPFAM" id="SSF53098">
    <property type="entry name" value="Ribonuclease H-like"/>
    <property type="match status" value="1"/>
</dbReference>
<dbReference type="GO" id="GO:0003676">
    <property type="term" value="F:nucleic acid binding"/>
    <property type="evidence" value="ECO:0007669"/>
    <property type="project" value="InterPro"/>
</dbReference>
<dbReference type="InterPro" id="IPR041577">
    <property type="entry name" value="RT_RNaseH_2"/>
</dbReference>
<sequence>TSRGLRSFLGATNYFRKFILGYAKVAAPLTKLLSEKIEYKWTDEQSKAFLELKRRLKTAPVLAPPDLSRNFIIHTDASEYAIGAVLLQEDTNDKFPRLIACASRTLNDVEKRWQVVEKEALALVYAVKQFRYYIESKVTDVFTDQRAVLAIKSPKENQSKLRRYQLALSAYNLNIYYKEGKANVIADLFSRNPEPKEPLVLMAHTIKQITMDDNFKEMRTSLIMEGWRTSRKNEEFLQNEMKDKFRRLGNLTIVKIRGEEKFFVPEGERNKLIRIKEIIQKYFWWENMEIKIHCEKCQKVKFQPETTTEWRGTWDIPDGPWQRLNMDIRGPLPITIRKNEYLLVAVDEFSKFTIALPIRKTKTEDIIFAINTSIFCLYGPPKTIRVDNAKYFTSELFANFMKSWNVELRTSIAYNHNSNGLVERSNRTINEIIACYEADENWDIVVPTVMGVYNSQAHSSTGQKPYEVLHGRTKYNAVDVLSMISYLDHPEEIIKHEEIIAKVRERLSRNRENKVIKKEHTFKKGDVVLRAILDKVGNKKKLYERYDGPFCIMEINEETGDCKLSKISRSGRIIHKHIKGERAYVFSHIKQLKFYNQPQE</sequence>
<dbReference type="PANTHER" id="PTHR37984:SF5">
    <property type="entry name" value="PROTEIN NYNRIN-LIKE"/>
    <property type="match status" value="1"/>
</dbReference>
<dbReference type="InterPro" id="IPR001584">
    <property type="entry name" value="Integrase_cat-core"/>
</dbReference>
<evidence type="ECO:0000256" key="5">
    <source>
        <dbReference type="ARBA" id="ARBA00023268"/>
    </source>
</evidence>
<keyword evidence="3" id="KW-0255">Endonuclease</keyword>
<evidence type="ECO:0000256" key="1">
    <source>
        <dbReference type="ARBA" id="ARBA00012493"/>
    </source>
</evidence>
<feature type="domain" description="Integrase catalytic" evidence="6">
    <location>
        <begin position="316"/>
        <end position="473"/>
    </location>
</feature>
<dbReference type="EC" id="2.7.7.49" evidence="1"/>
<evidence type="ECO:0000313" key="7">
    <source>
        <dbReference type="Proteomes" id="UP000046392"/>
    </source>
</evidence>
<organism evidence="7 8">
    <name type="scientific">Strongyloides papillosus</name>
    <name type="common">Intestinal threadworm</name>
    <dbReference type="NCBI Taxonomy" id="174720"/>
    <lineage>
        <taxon>Eukaryota</taxon>
        <taxon>Metazoa</taxon>
        <taxon>Ecdysozoa</taxon>
        <taxon>Nematoda</taxon>
        <taxon>Chromadorea</taxon>
        <taxon>Rhabditida</taxon>
        <taxon>Tylenchina</taxon>
        <taxon>Panagrolaimomorpha</taxon>
        <taxon>Strongyloidoidea</taxon>
        <taxon>Strongyloididae</taxon>
        <taxon>Strongyloides</taxon>
    </lineage>
</organism>
<keyword evidence="4" id="KW-0808">Transferase</keyword>
<dbReference type="InterPro" id="IPR043502">
    <property type="entry name" value="DNA/RNA_pol_sf"/>
</dbReference>
<dbReference type="InterPro" id="IPR043128">
    <property type="entry name" value="Rev_trsase/Diguanyl_cyclase"/>
</dbReference>
<keyword evidence="2" id="KW-0540">Nuclease</keyword>
<dbReference type="Gene3D" id="3.30.420.10">
    <property type="entry name" value="Ribonuclease H-like superfamily/Ribonuclease H"/>
    <property type="match status" value="1"/>
</dbReference>
<dbReference type="STRING" id="174720.A0A0N5C0U7"/>
<keyword evidence="4" id="KW-0548">Nucleotidyltransferase</keyword>
<dbReference type="GO" id="GO:0004519">
    <property type="term" value="F:endonuclease activity"/>
    <property type="evidence" value="ECO:0007669"/>
    <property type="project" value="UniProtKB-KW"/>
</dbReference>
<keyword evidence="3" id="KW-0378">Hydrolase</keyword>
<dbReference type="Pfam" id="PF17919">
    <property type="entry name" value="RT_RNaseH_2"/>
    <property type="match status" value="1"/>
</dbReference>
<dbReference type="PANTHER" id="PTHR37984">
    <property type="entry name" value="PROTEIN CBG26694"/>
    <property type="match status" value="1"/>
</dbReference>
<dbReference type="Proteomes" id="UP000046392">
    <property type="component" value="Unplaced"/>
</dbReference>
<dbReference type="InterPro" id="IPR012337">
    <property type="entry name" value="RNaseH-like_sf"/>
</dbReference>
<accession>A0A0N5C0U7</accession>
<dbReference type="Pfam" id="PF00665">
    <property type="entry name" value="rve"/>
    <property type="match status" value="1"/>
</dbReference>
<dbReference type="InterPro" id="IPR050951">
    <property type="entry name" value="Retrovirus_Pol_polyprotein"/>
</dbReference>
<evidence type="ECO:0000256" key="4">
    <source>
        <dbReference type="ARBA" id="ARBA00022918"/>
    </source>
</evidence>
<evidence type="ECO:0000313" key="8">
    <source>
        <dbReference type="WBParaSite" id="SPAL_0001162500.1"/>
    </source>
</evidence>
<dbReference type="Gene3D" id="3.30.70.270">
    <property type="match status" value="1"/>
</dbReference>
<proteinExistence type="predicted"/>
<dbReference type="GO" id="GO:0015074">
    <property type="term" value="P:DNA integration"/>
    <property type="evidence" value="ECO:0007669"/>
    <property type="project" value="InterPro"/>
</dbReference>
<evidence type="ECO:0000256" key="3">
    <source>
        <dbReference type="ARBA" id="ARBA00022759"/>
    </source>
</evidence>
<evidence type="ECO:0000256" key="2">
    <source>
        <dbReference type="ARBA" id="ARBA00022722"/>
    </source>
</evidence>
<keyword evidence="7" id="KW-1185">Reference proteome</keyword>
<keyword evidence="5" id="KW-0511">Multifunctional enzyme</keyword>
<protein>
    <recommendedName>
        <fullName evidence="1">RNA-directed DNA polymerase</fullName>
        <ecNumber evidence="1">2.7.7.49</ecNumber>
    </recommendedName>
</protein>
<dbReference type="FunFam" id="3.30.70.270:FF:000020">
    <property type="entry name" value="Transposon Tf2-6 polyprotein-like Protein"/>
    <property type="match status" value="1"/>
</dbReference>
<name>A0A0N5C0U7_STREA</name>
<dbReference type="PROSITE" id="PS50994">
    <property type="entry name" value="INTEGRASE"/>
    <property type="match status" value="1"/>
</dbReference>